<dbReference type="GO" id="GO:0009099">
    <property type="term" value="P:L-valine biosynthetic process"/>
    <property type="evidence" value="ECO:0007669"/>
    <property type="project" value="UniProtKB-UniPathway"/>
</dbReference>
<dbReference type="Proteomes" id="UP000422764">
    <property type="component" value="Chromosome"/>
</dbReference>
<dbReference type="InterPro" id="IPR045865">
    <property type="entry name" value="ACT-like_dom_sf"/>
</dbReference>
<evidence type="ECO:0000256" key="2">
    <source>
        <dbReference type="ARBA" id="ARBA00005025"/>
    </source>
</evidence>
<evidence type="ECO:0000256" key="8">
    <source>
        <dbReference type="ARBA" id="ARBA00031510"/>
    </source>
</evidence>
<comment type="similarity">
    <text evidence="3">Belongs to the acetolactate synthase small subunit family.</text>
</comment>
<organism evidence="11 12">
    <name type="scientific">Clostridium bovifaecis</name>
    <dbReference type="NCBI Taxonomy" id="2184719"/>
    <lineage>
        <taxon>Bacteria</taxon>
        <taxon>Bacillati</taxon>
        <taxon>Bacillota</taxon>
        <taxon>Clostridia</taxon>
        <taxon>Eubacteriales</taxon>
        <taxon>Clostridiaceae</taxon>
        <taxon>Clostridium</taxon>
    </lineage>
</organism>
<comment type="catalytic activity">
    <reaction evidence="9">
        <text>2 pyruvate + H(+) = (2S)-2-acetolactate + CO2</text>
        <dbReference type="Rhea" id="RHEA:25249"/>
        <dbReference type="ChEBI" id="CHEBI:15361"/>
        <dbReference type="ChEBI" id="CHEBI:15378"/>
        <dbReference type="ChEBI" id="CHEBI:16526"/>
        <dbReference type="ChEBI" id="CHEBI:58476"/>
        <dbReference type="EC" id="2.2.1.6"/>
    </reaction>
</comment>
<dbReference type="PROSITE" id="PS51671">
    <property type="entry name" value="ACT"/>
    <property type="match status" value="1"/>
</dbReference>
<dbReference type="GO" id="GO:0005829">
    <property type="term" value="C:cytosol"/>
    <property type="evidence" value="ECO:0007669"/>
    <property type="project" value="TreeGrafter"/>
</dbReference>
<keyword evidence="12" id="KW-1185">Reference proteome</keyword>
<evidence type="ECO:0000256" key="9">
    <source>
        <dbReference type="ARBA" id="ARBA00048670"/>
    </source>
</evidence>
<evidence type="ECO:0000313" key="12">
    <source>
        <dbReference type="Proteomes" id="UP000422764"/>
    </source>
</evidence>
<proteinExistence type="inferred from homology"/>
<comment type="pathway">
    <text evidence="1">Amino-acid biosynthesis; L-isoleucine biosynthesis; L-isoleucine from 2-oxobutanoate: step 1/4.</text>
</comment>
<dbReference type="UniPathway" id="UPA00049">
    <property type="reaction ID" value="UER00059"/>
</dbReference>
<dbReference type="EC" id="2.2.1.6" evidence="5"/>
<dbReference type="InterPro" id="IPR002912">
    <property type="entry name" value="ACT_dom"/>
</dbReference>
<comment type="pathway">
    <text evidence="2">Amino-acid biosynthesis; L-valine biosynthesis; L-valine from pyruvate: step 1/4.</text>
</comment>
<sequence length="100" mass="11407">MLNSDHSVIELVVRNHPGAMSHITGLFARKAFNLEGILCGQIGDGSTSCMFLLVKNDNFMEQIIKQLRKLYDVLEVTLHDDYDYSIFSNLDKLFKIKTIN</sequence>
<dbReference type="GO" id="GO:1990610">
    <property type="term" value="F:acetolactate synthase regulator activity"/>
    <property type="evidence" value="ECO:0007669"/>
    <property type="project" value="InterPro"/>
</dbReference>
<evidence type="ECO:0000259" key="10">
    <source>
        <dbReference type="PROSITE" id="PS51671"/>
    </source>
</evidence>
<dbReference type="InterPro" id="IPR054480">
    <property type="entry name" value="AHAS_small-like_ACT"/>
</dbReference>
<dbReference type="GO" id="GO:0003984">
    <property type="term" value="F:acetolactate synthase activity"/>
    <property type="evidence" value="ECO:0007669"/>
    <property type="project" value="UniProtKB-EC"/>
</dbReference>
<keyword evidence="6" id="KW-0028">Amino-acid biosynthesis</keyword>
<dbReference type="EMBL" id="CP046522">
    <property type="protein sequence ID" value="QGU94395.1"/>
    <property type="molecule type" value="Genomic_DNA"/>
</dbReference>
<name>A0A6I6F9K3_9CLOT</name>
<comment type="subunit">
    <text evidence="4">Dimer of large and small chains.</text>
</comment>
<dbReference type="GO" id="GO:0009097">
    <property type="term" value="P:isoleucine biosynthetic process"/>
    <property type="evidence" value="ECO:0007669"/>
    <property type="project" value="UniProtKB-UniPathway"/>
</dbReference>
<dbReference type="CDD" id="cd04878">
    <property type="entry name" value="ACT_AHAS"/>
    <property type="match status" value="1"/>
</dbReference>
<reference evidence="11 12" key="1">
    <citation type="submission" date="2019-12" db="EMBL/GenBank/DDBJ databases">
        <title>Genome sequenceing of Clostridium bovifaecis.</title>
        <authorList>
            <person name="Yao Y."/>
        </authorList>
    </citation>
    <scope>NUCLEOTIDE SEQUENCE [LARGE SCALE GENOMIC DNA]</scope>
    <source>
        <strain evidence="11 12">BXX</strain>
    </source>
</reference>
<evidence type="ECO:0000256" key="5">
    <source>
        <dbReference type="ARBA" id="ARBA00013145"/>
    </source>
</evidence>
<dbReference type="SUPFAM" id="SSF55021">
    <property type="entry name" value="ACT-like"/>
    <property type="match status" value="1"/>
</dbReference>
<protein>
    <recommendedName>
        <fullName evidence="5">acetolactate synthase</fullName>
        <ecNumber evidence="5">2.2.1.6</ecNumber>
    </recommendedName>
    <alternativeName>
        <fullName evidence="8">Acetohydroxy-acid synthase small subunit</fullName>
    </alternativeName>
</protein>
<accession>A0A6I6F9K3</accession>
<dbReference type="InterPro" id="IPR004789">
    <property type="entry name" value="Acetalactate_synth_ssu"/>
</dbReference>
<evidence type="ECO:0000256" key="1">
    <source>
        <dbReference type="ARBA" id="ARBA00004974"/>
    </source>
</evidence>
<dbReference type="UniPathway" id="UPA00047">
    <property type="reaction ID" value="UER00055"/>
</dbReference>
<gene>
    <name evidence="11" type="ORF">GOM49_04100</name>
</gene>
<evidence type="ECO:0000256" key="4">
    <source>
        <dbReference type="ARBA" id="ARBA00011744"/>
    </source>
</evidence>
<dbReference type="AlphaFoldDB" id="A0A6I6F9K3"/>
<dbReference type="Pfam" id="PF22629">
    <property type="entry name" value="ACT_AHAS_ss"/>
    <property type="match status" value="1"/>
</dbReference>
<feature type="domain" description="ACT" evidence="10">
    <location>
        <begin position="8"/>
        <end position="81"/>
    </location>
</feature>
<dbReference type="PANTHER" id="PTHR30239">
    <property type="entry name" value="ACETOLACTATE SYNTHASE SMALL SUBUNIT"/>
    <property type="match status" value="1"/>
</dbReference>
<dbReference type="PANTHER" id="PTHR30239:SF4">
    <property type="entry name" value="ACETOLACTATE SYNTHASE ISOZYME 1 SMALL SUBUNIT"/>
    <property type="match status" value="1"/>
</dbReference>
<dbReference type="InterPro" id="IPR039557">
    <property type="entry name" value="AHAS_ACT"/>
</dbReference>
<evidence type="ECO:0000256" key="3">
    <source>
        <dbReference type="ARBA" id="ARBA00006341"/>
    </source>
</evidence>
<evidence type="ECO:0000256" key="6">
    <source>
        <dbReference type="ARBA" id="ARBA00022605"/>
    </source>
</evidence>
<dbReference type="Gene3D" id="3.30.70.260">
    <property type="match status" value="1"/>
</dbReference>
<evidence type="ECO:0000256" key="7">
    <source>
        <dbReference type="ARBA" id="ARBA00023304"/>
    </source>
</evidence>
<keyword evidence="7" id="KW-0100">Branched-chain amino acid biosynthesis</keyword>
<evidence type="ECO:0000313" key="11">
    <source>
        <dbReference type="EMBL" id="QGU94395.1"/>
    </source>
</evidence>